<gene>
    <name evidence="10" type="primary">wcaJ</name>
    <name evidence="10" type="ORF">OCOJLMKI_5211</name>
</gene>
<evidence type="ECO:0000256" key="1">
    <source>
        <dbReference type="ARBA" id="ARBA00004141"/>
    </source>
</evidence>
<dbReference type="EMBL" id="BPQP01000136">
    <property type="protein sequence ID" value="GJD97972.1"/>
    <property type="molecule type" value="Genomic_DNA"/>
</dbReference>
<keyword evidence="6 8" id="KW-0472">Membrane</keyword>
<dbReference type="GO" id="GO:0016740">
    <property type="term" value="F:transferase activity"/>
    <property type="evidence" value="ECO:0007669"/>
    <property type="project" value="UniProtKB-KW"/>
</dbReference>
<evidence type="ECO:0000256" key="7">
    <source>
        <dbReference type="ARBA" id="ARBA00023169"/>
    </source>
</evidence>
<organism evidence="10 11">
    <name type="scientific">Methylobacterium iners</name>
    <dbReference type="NCBI Taxonomy" id="418707"/>
    <lineage>
        <taxon>Bacteria</taxon>
        <taxon>Pseudomonadati</taxon>
        <taxon>Pseudomonadota</taxon>
        <taxon>Alphaproteobacteria</taxon>
        <taxon>Hyphomicrobiales</taxon>
        <taxon>Methylobacteriaceae</taxon>
        <taxon>Methylobacterium</taxon>
    </lineage>
</organism>
<evidence type="ECO:0000259" key="9">
    <source>
        <dbReference type="Pfam" id="PF02397"/>
    </source>
</evidence>
<dbReference type="RefSeq" id="WP_238247068.1">
    <property type="nucleotide sequence ID" value="NZ_BPQP01000136.1"/>
</dbReference>
<reference evidence="10" key="1">
    <citation type="journal article" date="2021" name="Front. Microbiol.">
        <title>Comprehensive Comparative Genomics and Phenotyping of Methylobacterium Species.</title>
        <authorList>
            <person name="Alessa O."/>
            <person name="Ogura Y."/>
            <person name="Fujitani Y."/>
            <person name="Takami H."/>
            <person name="Hayashi T."/>
            <person name="Sahin N."/>
            <person name="Tani A."/>
        </authorList>
    </citation>
    <scope>NUCLEOTIDE SEQUENCE</scope>
    <source>
        <strain evidence="10">DSM 19015</strain>
    </source>
</reference>
<reference evidence="10" key="2">
    <citation type="submission" date="2021-08" db="EMBL/GenBank/DDBJ databases">
        <authorList>
            <person name="Tani A."/>
            <person name="Ola A."/>
            <person name="Ogura Y."/>
            <person name="Katsura K."/>
            <person name="Hayashi T."/>
        </authorList>
    </citation>
    <scope>NUCLEOTIDE SEQUENCE</scope>
    <source>
        <strain evidence="10">DSM 19015</strain>
    </source>
</reference>
<dbReference type="PANTHER" id="PTHR30576">
    <property type="entry name" value="COLANIC BIOSYNTHESIS UDP-GLUCOSE LIPID CARRIER TRANSFERASE"/>
    <property type="match status" value="1"/>
</dbReference>
<keyword evidence="11" id="KW-1185">Reference proteome</keyword>
<evidence type="ECO:0000313" key="10">
    <source>
        <dbReference type="EMBL" id="GJD97972.1"/>
    </source>
</evidence>
<evidence type="ECO:0000256" key="3">
    <source>
        <dbReference type="ARBA" id="ARBA00022679"/>
    </source>
</evidence>
<proteinExistence type="inferred from homology"/>
<dbReference type="InterPro" id="IPR003362">
    <property type="entry name" value="Bact_transf"/>
</dbReference>
<keyword evidence="4 8" id="KW-0812">Transmembrane</keyword>
<comment type="similarity">
    <text evidence="2">Belongs to the bacterial sugar transferase family.</text>
</comment>
<dbReference type="Pfam" id="PF02397">
    <property type="entry name" value="Bac_transf"/>
    <property type="match status" value="1"/>
</dbReference>
<accession>A0ABQ4S6H4</accession>
<name>A0ABQ4S6H4_9HYPH</name>
<comment type="subcellular location">
    <subcellularLocation>
        <location evidence="1">Membrane</location>
        <topology evidence="1">Multi-pass membrane protein</topology>
    </subcellularLocation>
</comment>
<protein>
    <submittedName>
        <fullName evidence="10">UDP-glucose:undecaprenyl-phosphate glucose-1-phosphate transferase</fullName>
    </submittedName>
</protein>
<keyword evidence="7" id="KW-0270">Exopolysaccharide synthesis</keyword>
<dbReference type="Proteomes" id="UP001055125">
    <property type="component" value="Unassembled WGS sequence"/>
</dbReference>
<feature type="domain" description="Bacterial sugar transferase" evidence="9">
    <location>
        <begin position="31"/>
        <end position="213"/>
    </location>
</feature>
<dbReference type="InterPro" id="IPR017475">
    <property type="entry name" value="EPS_sugar_tfrase"/>
</dbReference>
<evidence type="ECO:0000313" key="11">
    <source>
        <dbReference type="Proteomes" id="UP001055125"/>
    </source>
</evidence>
<feature type="transmembrane region" description="Helical" evidence="8">
    <location>
        <begin position="36"/>
        <end position="57"/>
    </location>
</feature>
<evidence type="ECO:0000256" key="5">
    <source>
        <dbReference type="ARBA" id="ARBA00022989"/>
    </source>
</evidence>
<evidence type="ECO:0000256" key="8">
    <source>
        <dbReference type="SAM" id="Phobius"/>
    </source>
</evidence>
<evidence type="ECO:0000256" key="4">
    <source>
        <dbReference type="ARBA" id="ARBA00022692"/>
    </source>
</evidence>
<evidence type="ECO:0000256" key="6">
    <source>
        <dbReference type="ARBA" id="ARBA00023136"/>
    </source>
</evidence>
<comment type="caution">
    <text evidence="10">The sequence shown here is derived from an EMBL/GenBank/DDBJ whole genome shotgun (WGS) entry which is preliminary data.</text>
</comment>
<evidence type="ECO:0000256" key="2">
    <source>
        <dbReference type="ARBA" id="ARBA00006464"/>
    </source>
</evidence>
<keyword evidence="3 10" id="KW-0808">Transferase</keyword>
<dbReference type="PANTHER" id="PTHR30576:SF21">
    <property type="entry name" value="UDP-GLUCOSE:UNDECAPRENYL-PHOSPHATE GLUCOSE-1-PHOSPHATE TRANSFERASE"/>
    <property type="match status" value="1"/>
</dbReference>
<dbReference type="NCBIfam" id="TIGR03025">
    <property type="entry name" value="EPS_sugtrans"/>
    <property type="match status" value="1"/>
</dbReference>
<sequence>MKLEGSSSTLSVKNDGRDLPSTYVSGLLPLKTLLDFALSAAGLFLLAPLLLIIAALIKFDSPGPVMFKQIRTGQNGHRFRIYKFRTMTVMEDGALIRQATQGDKRITRVGYWLRKTSLDELPQLVNVVRGEMSLVGPRPHALAHDEYYDREIETYRHRFCVKPGLTGWAQVNGSRGETPTISDMQRRVNFDVWYIENRSLTLDIAIIARTIVSEITRKTNAY</sequence>
<keyword evidence="5 8" id="KW-1133">Transmembrane helix</keyword>